<keyword evidence="4" id="KW-1185">Reference proteome</keyword>
<evidence type="ECO:0000256" key="2">
    <source>
        <dbReference type="SAM" id="Phobius"/>
    </source>
</evidence>
<name>A0A4S3K653_9GAMM</name>
<reference evidence="3 4" key="1">
    <citation type="submission" date="2019-03" db="EMBL/GenBank/DDBJ databases">
        <title>Genomic Encyclopedia of Type Strains, Phase IV (KMG-IV): sequencing the most valuable type-strain genomes for metagenomic binning, comparative biology and taxonomic classification.</title>
        <authorList>
            <person name="Goeker M."/>
        </authorList>
    </citation>
    <scope>NUCLEOTIDE SEQUENCE [LARGE SCALE GENOMIC DNA]</scope>
    <source>
        <strain evidence="3 4">DSM 26377</strain>
    </source>
</reference>
<keyword evidence="2" id="KW-0812">Transmembrane</keyword>
<dbReference type="Pfam" id="PF13561">
    <property type="entry name" value="adh_short_C2"/>
    <property type="match status" value="1"/>
</dbReference>
<protein>
    <submittedName>
        <fullName evidence="3">NAD(P)-dependent dehydrogenase (Short-subunit alcohol dehydrogenase family)</fullName>
    </submittedName>
</protein>
<comment type="caution">
    <text evidence="3">The sequence shown here is derived from an EMBL/GenBank/DDBJ whole genome shotgun (WGS) entry which is preliminary data.</text>
</comment>
<dbReference type="RefSeq" id="WP_133883011.1">
    <property type="nucleotide sequence ID" value="NZ_MWIN01000009.1"/>
</dbReference>
<dbReference type="InterPro" id="IPR020904">
    <property type="entry name" value="Sc_DH/Rdtase_CS"/>
</dbReference>
<dbReference type="PRINTS" id="PR00081">
    <property type="entry name" value="GDHRDH"/>
</dbReference>
<evidence type="ECO:0000313" key="4">
    <source>
        <dbReference type="Proteomes" id="UP000295341"/>
    </source>
</evidence>
<feature type="transmembrane region" description="Helical" evidence="2">
    <location>
        <begin position="139"/>
        <end position="158"/>
    </location>
</feature>
<dbReference type="Gene3D" id="3.40.50.720">
    <property type="entry name" value="NAD(P)-binding Rossmann-like Domain"/>
    <property type="match status" value="1"/>
</dbReference>
<dbReference type="EMBL" id="SOBT01000010">
    <property type="protein sequence ID" value="TDU26852.1"/>
    <property type="molecule type" value="Genomic_DNA"/>
</dbReference>
<comment type="similarity">
    <text evidence="1">Belongs to the short-chain dehydrogenases/reductases (SDR) family.</text>
</comment>
<dbReference type="OrthoDB" id="9787298at2"/>
<evidence type="ECO:0000313" key="3">
    <source>
        <dbReference type="EMBL" id="TDU26852.1"/>
    </source>
</evidence>
<dbReference type="SUPFAM" id="SSF51735">
    <property type="entry name" value="NAD(P)-binding Rossmann-fold domains"/>
    <property type="match status" value="1"/>
</dbReference>
<dbReference type="Proteomes" id="UP000295341">
    <property type="component" value="Unassembled WGS sequence"/>
</dbReference>
<dbReference type="PROSITE" id="PS00061">
    <property type="entry name" value="ADH_SHORT"/>
    <property type="match status" value="1"/>
</dbReference>
<dbReference type="PANTHER" id="PTHR42820">
    <property type="entry name" value="SHORT-CHAIN DEHYDROGENASE REDUCTASE"/>
    <property type="match status" value="1"/>
</dbReference>
<gene>
    <name evidence="3" type="ORF">DFR24_3883</name>
</gene>
<keyword evidence="2" id="KW-1133">Transmembrane helix</keyword>
<organism evidence="3 4">
    <name type="scientific">Panacagrimonas perspica</name>
    <dbReference type="NCBI Taxonomy" id="381431"/>
    <lineage>
        <taxon>Bacteria</taxon>
        <taxon>Pseudomonadati</taxon>
        <taxon>Pseudomonadota</taxon>
        <taxon>Gammaproteobacteria</taxon>
        <taxon>Nevskiales</taxon>
        <taxon>Nevskiaceae</taxon>
        <taxon>Panacagrimonas</taxon>
    </lineage>
</organism>
<dbReference type="InterPro" id="IPR002347">
    <property type="entry name" value="SDR_fam"/>
</dbReference>
<evidence type="ECO:0000256" key="1">
    <source>
        <dbReference type="ARBA" id="ARBA00006484"/>
    </source>
</evidence>
<proteinExistence type="inferred from homology"/>
<dbReference type="FunFam" id="3.40.50.720:FF:000084">
    <property type="entry name" value="Short-chain dehydrogenase reductase"/>
    <property type="match status" value="1"/>
</dbReference>
<keyword evidence="2" id="KW-0472">Membrane</keyword>
<dbReference type="AlphaFoldDB" id="A0A4S3K653"/>
<dbReference type="PANTHER" id="PTHR42820:SF1">
    <property type="entry name" value="SHORT-CHAIN DEHYDROGENASE_REDUCTASE FAMILY PROTEIN"/>
    <property type="match status" value="1"/>
</dbReference>
<dbReference type="InterPro" id="IPR036291">
    <property type="entry name" value="NAD(P)-bd_dom_sf"/>
</dbReference>
<sequence length="253" mass="26475">MSRDFEGKVVLITGAAAGIGREIALAAGREGARVVLGDISENGLVEVAAQLQQSGAESVWAICDVRKQGDIDALFAKGQQKFGHPDTVFANAGILGQPVDVWAQSEEDFTRHIDVNLTGTWRTFKAALPKMIERKSGTIVATASVAGLVGAAGLAAYVSSKHAMLGLVKSTALNVAAHGIRVNAICPHMVDTPMLDRLFGGDAVIRDTLKAMNPMKRNATCEEVANAALFLGSSRSGYVTGTHLAIDGGHIAQ</sequence>
<dbReference type="CDD" id="cd05233">
    <property type="entry name" value="SDR_c"/>
    <property type="match status" value="1"/>
</dbReference>
<accession>A0A4S3K653</accession>